<sequence>MDDFEEEVIADCPKEDTEKEKGKEKDENV</sequence>
<reference evidence="2" key="1">
    <citation type="submission" date="2018-05" db="EMBL/GenBank/DDBJ databases">
        <authorList>
            <person name="Lanie J.A."/>
            <person name="Ng W.-L."/>
            <person name="Kazmierczak K.M."/>
            <person name="Andrzejewski T.M."/>
            <person name="Davidsen T.M."/>
            <person name="Wayne K.J."/>
            <person name="Tettelin H."/>
            <person name="Glass J.I."/>
            <person name="Rusch D."/>
            <person name="Podicherti R."/>
            <person name="Tsui H.-C.T."/>
            <person name="Winkler M.E."/>
        </authorList>
    </citation>
    <scope>NUCLEOTIDE SEQUENCE</scope>
</reference>
<evidence type="ECO:0000313" key="2">
    <source>
        <dbReference type="EMBL" id="SVA02275.1"/>
    </source>
</evidence>
<feature type="compositionally biased region" description="Basic and acidic residues" evidence="1">
    <location>
        <begin position="12"/>
        <end position="29"/>
    </location>
</feature>
<dbReference type="AlphaFoldDB" id="A0A381SDX9"/>
<feature type="region of interest" description="Disordered" evidence="1">
    <location>
        <begin position="1"/>
        <end position="29"/>
    </location>
</feature>
<name>A0A381SDX9_9ZZZZ</name>
<protein>
    <submittedName>
        <fullName evidence="2">Uncharacterized protein</fullName>
    </submittedName>
</protein>
<accession>A0A381SDX9</accession>
<gene>
    <name evidence="2" type="ORF">METZ01_LOCUS55129</name>
</gene>
<evidence type="ECO:0000256" key="1">
    <source>
        <dbReference type="SAM" id="MobiDB-lite"/>
    </source>
</evidence>
<dbReference type="EMBL" id="UINC01002988">
    <property type="protein sequence ID" value="SVA02275.1"/>
    <property type="molecule type" value="Genomic_DNA"/>
</dbReference>
<organism evidence="2">
    <name type="scientific">marine metagenome</name>
    <dbReference type="NCBI Taxonomy" id="408172"/>
    <lineage>
        <taxon>unclassified sequences</taxon>
        <taxon>metagenomes</taxon>
        <taxon>ecological metagenomes</taxon>
    </lineage>
</organism>
<proteinExistence type="predicted"/>